<dbReference type="HOGENOM" id="CLU_180706_1_0_9"/>
<evidence type="ECO:0000313" key="2">
    <source>
        <dbReference type="Proteomes" id="UP000014937"/>
    </source>
</evidence>
<protein>
    <submittedName>
        <fullName evidence="1">Uncharacterized protein</fullName>
    </submittedName>
</protein>
<organism evidence="1 2">
    <name type="scientific">Phascolarctobacterium succinatutens CAG:287</name>
    <dbReference type="NCBI Taxonomy" id="1263101"/>
    <lineage>
        <taxon>Bacteria</taxon>
        <taxon>Bacillati</taxon>
        <taxon>Bacillota</taxon>
        <taxon>Negativicutes</taxon>
        <taxon>Acidaminococcales</taxon>
        <taxon>Acidaminococcaceae</taxon>
        <taxon>Phascolarctobacterium</taxon>
    </lineage>
</organism>
<name>R6WEE7_9FIRM</name>
<comment type="caution">
    <text evidence="1">The sequence shown here is derived from an EMBL/GenBank/DDBJ whole genome shotgun (WGS) entry which is preliminary data.</text>
</comment>
<proteinExistence type="predicted"/>
<gene>
    <name evidence="1" type="ORF">BN587_01497</name>
</gene>
<dbReference type="EMBL" id="CBGL010000008">
    <property type="protein sequence ID" value="CDD09488.1"/>
    <property type="molecule type" value="Genomic_DNA"/>
</dbReference>
<evidence type="ECO:0000313" key="1">
    <source>
        <dbReference type="EMBL" id="CDD09488.1"/>
    </source>
</evidence>
<accession>R6WEE7</accession>
<dbReference type="AlphaFoldDB" id="R6WEE7"/>
<dbReference type="Proteomes" id="UP000014937">
    <property type="component" value="Unassembled WGS sequence"/>
</dbReference>
<sequence length="105" mass="12230">MRIVALDECYREGITLMYPFLTLDDNTEIVHSEMRSDGTVKVYIEKPDAKDCFHHATCYLPDYKWEDIFGFSQEEIDKYQEIIESTAHLIMQFSQEGGFDNASGF</sequence>
<reference evidence="1" key="1">
    <citation type="submission" date="2012-11" db="EMBL/GenBank/DDBJ databases">
        <title>Dependencies among metagenomic species, viruses, plasmids and units of genetic variation.</title>
        <authorList>
            <person name="Nielsen H.B."/>
            <person name="Almeida M."/>
            <person name="Juncker A.S."/>
            <person name="Rasmussen S."/>
            <person name="Li J."/>
            <person name="Sunagawa S."/>
            <person name="Plichta D."/>
            <person name="Gautier L."/>
            <person name="Le Chatelier E."/>
            <person name="Peletier E."/>
            <person name="Bonde I."/>
            <person name="Nielsen T."/>
            <person name="Manichanh C."/>
            <person name="Arumugam M."/>
            <person name="Batto J."/>
            <person name="Santos M.B.Q.D."/>
            <person name="Blom N."/>
            <person name="Borruel N."/>
            <person name="Burgdorf K.S."/>
            <person name="Boumezbeur F."/>
            <person name="Casellas F."/>
            <person name="Dore J."/>
            <person name="Guarner F."/>
            <person name="Hansen T."/>
            <person name="Hildebrand F."/>
            <person name="Kaas R.S."/>
            <person name="Kennedy S."/>
            <person name="Kristiansen K."/>
            <person name="Kultima J.R."/>
            <person name="Leonard P."/>
            <person name="Levenez F."/>
            <person name="Lund O."/>
            <person name="Moumen B."/>
            <person name="Le Paslier D."/>
            <person name="Pons N."/>
            <person name="Pedersen O."/>
            <person name="Prifti E."/>
            <person name="Qin J."/>
            <person name="Raes J."/>
            <person name="Tap J."/>
            <person name="Tims S."/>
            <person name="Ussery D.W."/>
            <person name="Yamada T."/>
            <person name="MetaHit consortium"/>
            <person name="Renault P."/>
            <person name="Sicheritz-Ponten T."/>
            <person name="Bork P."/>
            <person name="Wang J."/>
            <person name="Brunak S."/>
            <person name="Ehrlich S.D."/>
        </authorList>
    </citation>
    <scope>NUCLEOTIDE SEQUENCE [LARGE SCALE GENOMIC DNA]</scope>
</reference>